<dbReference type="SUPFAM" id="SSF52266">
    <property type="entry name" value="SGNH hydrolase"/>
    <property type="match status" value="1"/>
</dbReference>
<name>A0A512NA62_9HYPH</name>
<dbReference type="CDD" id="cd01830">
    <property type="entry name" value="XynE_like"/>
    <property type="match status" value="1"/>
</dbReference>
<dbReference type="AlphaFoldDB" id="A0A512NA62"/>
<dbReference type="Proteomes" id="UP000321058">
    <property type="component" value="Unassembled WGS sequence"/>
</dbReference>
<dbReference type="PANTHER" id="PTHR43784">
    <property type="entry name" value="GDSL-LIKE LIPASE/ACYLHYDROLASE, PUTATIVE (AFU_ORTHOLOGUE AFUA_2G00820)-RELATED"/>
    <property type="match status" value="1"/>
</dbReference>
<gene>
    <name evidence="2" type="ORF">RSO01_30320</name>
</gene>
<dbReference type="GO" id="GO:0016788">
    <property type="term" value="F:hydrolase activity, acting on ester bonds"/>
    <property type="evidence" value="ECO:0007669"/>
    <property type="project" value="UniProtKB-ARBA"/>
</dbReference>
<organism evidence="2 3">
    <name type="scientific">Reyranella soli</name>
    <dbReference type="NCBI Taxonomy" id="1230389"/>
    <lineage>
        <taxon>Bacteria</taxon>
        <taxon>Pseudomonadati</taxon>
        <taxon>Pseudomonadota</taxon>
        <taxon>Alphaproteobacteria</taxon>
        <taxon>Hyphomicrobiales</taxon>
        <taxon>Reyranellaceae</taxon>
        <taxon>Reyranella</taxon>
    </lineage>
</organism>
<protein>
    <recommendedName>
        <fullName evidence="1">SGNH hydrolase-type esterase domain-containing protein</fullName>
    </recommendedName>
</protein>
<comment type="caution">
    <text evidence="2">The sequence shown here is derived from an EMBL/GenBank/DDBJ whole genome shotgun (WGS) entry which is preliminary data.</text>
</comment>
<dbReference type="InterPro" id="IPR036514">
    <property type="entry name" value="SGNH_hydro_sf"/>
</dbReference>
<dbReference type="PANTHER" id="PTHR43784:SF2">
    <property type="entry name" value="GDSL-LIKE LIPASE_ACYLHYDROLASE, PUTATIVE (AFU_ORTHOLOGUE AFUA_2G00820)-RELATED"/>
    <property type="match status" value="1"/>
</dbReference>
<dbReference type="InterPro" id="IPR013830">
    <property type="entry name" value="SGNH_hydro"/>
</dbReference>
<evidence type="ECO:0000259" key="1">
    <source>
        <dbReference type="Pfam" id="PF13472"/>
    </source>
</evidence>
<feature type="domain" description="SGNH hydrolase-type esterase" evidence="1">
    <location>
        <begin position="177"/>
        <end position="368"/>
    </location>
</feature>
<dbReference type="OrthoDB" id="1828825at2"/>
<reference evidence="2 3" key="1">
    <citation type="submission" date="2019-07" db="EMBL/GenBank/DDBJ databases">
        <title>Whole genome shotgun sequence of Reyranella soli NBRC 108950.</title>
        <authorList>
            <person name="Hosoyama A."/>
            <person name="Uohara A."/>
            <person name="Ohji S."/>
            <person name="Ichikawa N."/>
        </authorList>
    </citation>
    <scope>NUCLEOTIDE SEQUENCE [LARGE SCALE GENOMIC DNA]</scope>
    <source>
        <strain evidence="2 3">NBRC 108950</strain>
    </source>
</reference>
<accession>A0A512NA62</accession>
<keyword evidence="3" id="KW-1185">Reference proteome</keyword>
<dbReference type="InterPro" id="IPR053140">
    <property type="entry name" value="GDSL_Rv0518-like"/>
</dbReference>
<dbReference type="Pfam" id="PF13472">
    <property type="entry name" value="Lipase_GDSL_2"/>
    <property type="match status" value="1"/>
</dbReference>
<dbReference type="EMBL" id="BKAJ01000048">
    <property type="protein sequence ID" value="GEP55866.1"/>
    <property type="molecule type" value="Genomic_DNA"/>
</dbReference>
<evidence type="ECO:0000313" key="3">
    <source>
        <dbReference type="Proteomes" id="UP000321058"/>
    </source>
</evidence>
<proteinExistence type="predicted"/>
<sequence length="381" mass="41037">MPSDGHWVGTWAAAPAPAEGVVGFNNHTLRMNPRISLGGDRLRVRISNAYGNRPLTIGAAQIALRDKGPAIVEDSGRKLSFGGSDSTVIAAGAVLFSDPVELSVPPLADLAVSFHLPGEVLANFSITGRYARQTNYISPPGNFVADRVMPVGNLSDQWFFLCGVDVLASSEACGVVALGDSLTDGNISTIDAYCRWPDQLARRLVAHGRRPFGVVNNGLGGNRILHDIRGDSGLRRFDRDVLAQPGVTHAIVMLGTNDLRNRWARPEEEVTAEQMIAGLQQMVVRAHSAGIKLFGATLTPFGNETFMANAWNPTRERHRVTVNAWIRESGAFDGVADFDAALLDPQIPTQMRTVDDCGDGLHPSDSGYCKMGHAIDLTLFD</sequence>
<dbReference type="Gene3D" id="3.40.50.1110">
    <property type="entry name" value="SGNH hydrolase"/>
    <property type="match status" value="1"/>
</dbReference>
<evidence type="ECO:0000313" key="2">
    <source>
        <dbReference type="EMBL" id="GEP55866.1"/>
    </source>
</evidence>